<reference evidence="2" key="2">
    <citation type="journal article" date="2023" name="Int. J. Mol. Sci.">
        <title>De Novo Assembly and Annotation of 11 Diverse Shrub Willow (Salix) Genomes Reveals Novel Gene Organization in Sex-Linked Regions.</title>
        <authorList>
            <person name="Hyden B."/>
            <person name="Feng K."/>
            <person name="Yates T.B."/>
            <person name="Jawdy S."/>
            <person name="Cereghino C."/>
            <person name="Smart L.B."/>
            <person name="Muchero W."/>
        </authorList>
    </citation>
    <scope>NUCLEOTIDE SEQUENCE</scope>
    <source>
        <tissue evidence="2">Shoot tip</tissue>
    </source>
</reference>
<feature type="transmembrane region" description="Helical" evidence="1">
    <location>
        <begin position="119"/>
        <end position="140"/>
    </location>
</feature>
<comment type="caution">
    <text evidence="2">The sequence shown here is derived from an EMBL/GenBank/DDBJ whole genome shotgun (WGS) entry which is preliminary data.</text>
</comment>
<dbReference type="EMBL" id="JAPFFM010000002">
    <property type="protein sequence ID" value="KAJ6770874.1"/>
    <property type="molecule type" value="Genomic_DNA"/>
</dbReference>
<gene>
    <name evidence="2" type="ORF">OIU74_017345</name>
</gene>
<accession>A0A9Q0WPW6</accession>
<evidence type="ECO:0000313" key="2">
    <source>
        <dbReference type="EMBL" id="KAJ6770874.1"/>
    </source>
</evidence>
<feature type="transmembrane region" description="Helical" evidence="1">
    <location>
        <begin position="160"/>
        <end position="192"/>
    </location>
</feature>
<keyword evidence="1" id="KW-1133">Transmembrane helix</keyword>
<dbReference type="AlphaFoldDB" id="A0A9Q0WPW6"/>
<reference evidence="2" key="1">
    <citation type="submission" date="2022-11" db="EMBL/GenBank/DDBJ databases">
        <authorList>
            <person name="Hyden B.L."/>
            <person name="Feng K."/>
            <person name="Yates T."/>
            <person name="Jawdy S."/>
            <person name="Smart L.B."/>
            <person name="Muchero W."/>
        </authorList>
    </citation>
    <scope>NUCLEOTIDE SEQUENCE</scope>
    <source>
        <tissue evidence="2">Shoot tip</tissue>
    </source>
</reference>
<sequence>MQFCVVMSAAVMGQLVGFGSFSFSLMCGALLFLAWVYLLRWEGLLGQLRLRFQGLWSEQWTSHRVDYEIKACLKSRRSGLLGSCLGPVASKPGERFLEASASFGLSWALGCFLGRRWRYGLLIAFFFPVPVWACLAPMGLATGPSCSGLWSFDSRPAAQLSGVFVGFFSGRCLTVLAGFGGLLQPFVFWFGLGFKV</sequence>
<dbReference type="Proteomes" id="UP001151752">
    <property type="component" value="Chromosome 10"/>
</dbReference>
<keyword evidence="1" id="KW-0472">Membrane</keyword>
<keyword evidence="1" id="KW-0812">Transmembrane</keyword>
<feature type="transmembrane region" description="Helical" evidence="1">
    <location>
        <begin position="15"/>
        <end position="39"/>
    </location>
</feature>
<organism evidence="2 3">
    <name type="scientific">Salix koriyanagi</name>
    <dbReference type="NCBI Taxonomy" id="2511006"/>
    <lineage>
        <taxon>Eukaryota</taxon>
        <taxon>Viridiplantae</taxon>
        <taxon>Streptophyta</taxon>
        <taxon>Embryophyta</taxon>
        <taxon>Tracheophyta</taxon>
        <taxon>Spermatophyta</taxon>
        <taxon>Magnoliopsida</taxon>
        <taxon>eudicotyledons</taxon>
        <taxon>Gunneridae</taxon>
        <taxon>Pentapetalae</taxon>
        <taxon>rosids</taxon>
        <taxon>fabids</taxon>
        <taxon>Malpighiales</taxon>
        <taxon>Salicaceae</taxon>
        <taxon>Saliceae</taxon>
        <taxon>Salix</taxon>
    </lineage>
</organism>
<protein>
    <submittedName>
        <fullName evidence="2">Uncharacterized protein</fullName>
    </submittedName>
</protein>
<keyword evidence="3" id="KW-1185">Reference proteome</keyword>
<evidence type="ECO:0000313" key="3">
    <source>
        <dbReference type="Proteomes" id="UP001151752"/>
    </source>
</evidence>
<evidence type="ECO:0000256" key="1">
    <source>
        <dbReference type="SAM" id="Phobius"/>
    </source>
</evidence>
<name>A0A9Q0WPW6_9ROSI</name>
<proteinExistence type="predicted"/>